<accession>A0AB35SCD3</accession>
<dbReference type="EMBL" id="JAWLRA010000016">
    <property type="protein sequence ID" value="MDW3126564.1"/>
    <property type="molecule type" value="Genomic_DNA"/>
</dbReference>
<evidence type="ECO:0000313" key="2">
    <source>
        <dbReference type="Proteomes" id="UP001277803"/>
    </source>
</evidence>
<dbReference type="Proteomes" id="UP001277803">
    <property type="component" value="Unassembled WGS sequence"/>
</dbReference>
<name>A0AB35SCD3_BIFLN</name>
<dbReference type="RefSeq" id="WP_144169525.1">
    <property type="nucleotide sequence ID" value="NZ_CACRSV010000027.1"/>
</dbReference>
<evidence type="ECO:0000313" key="1">
    <source>
        <dbReference type="EMBL" id="MDW3126564.1"/>
    </source>
</evidence>
<comment type="caution">
    <text evidence="1">The sequence shown here is derived from an EMBL/GenBank/DDBJ whole genome shotgun (WGS) entry which is preliminary data.</text>
</comment>
<dbReference type="AlphaFoldDB" id="A0AB35SCD3"/>
<sequence length="210" mass="23312">MAEFLHISLIPPQGWREILLDPADRERQIRQALEPMKHVIADWREVYPALRKYLANSYEQSWKAGVRYAITTELDDASPVLVMATFMVSVLPSAVPYGTADEELDAIVESLLTEREGLPEGDELHMSKTSFNKLGPAVQASSVETVHGQQGKPVGRLAMLRTFIPCAGKVILATGITPQVELSDTLFELFTRITATLRVSVETESDESDQ</sequence>
<organism evidence="1 2">
    <name type="scientific">Bifidobacterium longum</name>
    <dbReference type="NCBI Taxonomy" id="216816"/>
    <lineage>
        <taxon>Bacteria</taxon>
        <taxon>Bacillati</taxon>
        <taxon>Actinomycetota</taxon>
        <taxon>Actinomycetes</taxon>
        <taxon>Bifidobacteriales</taxon>
        <taxon>Bifidobacteriaceae</taxon>
        <taxon>Bifidobacterium</taxon>
    </lineage>
</organism>
<reference evidence="1" key="1">
    <citation type="submission" date="2023-10" db="EMBL/GenBank/DDBJ databases">
        <title>Rapid discrimination of Bifidobacterium longum Subspecies based on MALDI-TOF MS and Machine Learning.</title>
        <authorList>
            <person name="Chen J."/>
        </authorList>
    </citation>
    <scope>NUCLEOTIDE SEQUENCE</scope>
    <source>
        <strain evidence="1">YGMCC0039</strain>
    </source>
</reference>
<proteinExistence type="predicted"/>
<protein>
    <submittedName>
        <fullName evidence="1">Uncharacterized protein</fullName>
    </submittedName>
</protein>
<gene>
    <name evidence="1" type="ORF">RS890_05555</name>
</gene>